<feature type="domain" description="NAD-dependent epimerase/dehydratase" evidence="2">
    <location>
        <begin position="169"/>
        <end position="276"/>
    </location>
</feature>
<dbReference type="AlphaFoldDB" id="B8FEI9"/>
<accession>B8FEI9</accession>
<dbReference type="eggNOG" id="COG0451">
    <property type="taxonomic scope" value="Bacteria"/>
</dbReference>
<dbReference type="InterPro" id="IPR036291">
    <property type="entry name" value="NAD(P)-bd_dom_sf"/>
</dbReference>
<dbReference type="PANTHER" id="PTHR43000">
    <property type="entry name" value="DTDP-D-GLUCOSE 4,6-DEHYDRATASE-RELATED"/>
    <property type="match status" value="1"/>
</dbReference>
<dbReference type="Gene3D" id="3.40.50.720">
    <property type="entry name" value="NAD(P)-binding Rossmann-like Domain"/>
    <property type="match status" value="2"/>
</dbReference>
<dbReference type="KEGG" id="dal:Dalk_1696"/>
<gene>
    <name evidence="3" type="ordered locus">Dalk_1696</name>
</gene>
<organism evidence="3 4">
    <name type="scientific">Desulfatibacillum aliphaticivorans</name>
    <dbReference type="NCBI Taxonomy" id="218208"/>
    <lineage>
        <taxon>Bacteria</taxon>
        <taxon>Pseudomonadati</taxon>
        <taxon>Thermodesulfobacteriota</taxon>
        <taxon>Desulfobacteria</taxon>
        <taxon>Desulfobacterales</taxon>
        <taxon>Desulfatibacillaceae</taxon>
        <taxon>Desulfatibacillum</taxon>
    </lineage>
</organism>
<evidence type="ECO:0000259" key="2">
    <source>
        <dbReference type="Pfam" id="PF01370"/>
    </source>
</evidence>
<protein>
    <submittedName>
        <fullName evidence="3">NAD-dependent epimerase/dehydratase</fullName>
    </submittedName>
</protein>
<dbReference type="RefSeq" id="WP_012610827.1">
    <property type="nucleotide sequence ID" value="NC_011768.1"/>
</dbReference>
<comment type="similarity">
    <text evidence="1">Belongs to the NAD(P)-dependent epimerase/dehydratase family.</text>
</comment>
<dbReference type="Pfam" id="PF01370">
    <property type="entry name" value="Epimerase"/>
    <property type="match status" value="2"/>
</dbReference>
<evidence type="ECO:0000313" key="4">
    <source>
        <dbReference type="Proteomes" id="UP000000739"/>
    </source>
</evidence>
<keyword evidence="4" id="KW-1185">Reference proteome</keyword>
<reference evidence="3 4" key="1">
    <citation type="journal article" date="2012" name="Environ. Microbiol.">
        <title>The genome sequence of Desulfatibacillum alkenivorans AK-01: a blueprint for anaerobic alkane oxidation.</title>
        <authorList>
            <person name="Callaghan A.V."/>
            <person name="Morris B.E."/>
            <person name="Pereira I.A."/>
            <person name="McInerney M.J."/>
            <person name="Austin R.N."/>
            <person name="Groves J.T."/>
            <person name="Kukor J.J."/>
            <person name="Suflita J.M."/>
            <person name="Young L.Y."/>
            <person name="Zylstra G.J."/>
            <person name="Wawrik B."/>
        </authorList>
    </citation>
    <scope>NUCLEOTIDE SEQUENCE [LARGE SCALE GENOMIC DNA]</scope>
    <source>
        <strain evidence="3 4">AK-01</strain>
    </source>
</reference>
<dbReference type="Gene3D" id="3.90.25.10">
    <property type="entry name" value="UDP-galactose 4-epimerase, domain 1"/>
    <property type="match status" value="1"/>
</dbReference>
<name>B8FEI9_DESAL</name>
<dbReference type="SUPFAM" id="SSF51735">
    <property type="entry name" value="NAD(P)-binding Rossmann-fold domains"/>
    <property type="match status" value="1"/>
</dbReference>
<evidence type="ECO:0000256" key="1">
    <source>
        <dbReference type="ARBA" id="ARBA00007637"/>
    </source>
</evidence>
<proteinExistence type="inferred from homology"/>
<dbReference type="EMBL" id="CP001322">
    <property type="protein sequence ID" value="ACL03393.1"/>
    <property type="molecule type" value="Genomic_DNA"/>
</dbReference>
<evidence type="ECO:0000313" key="3">
    <source>
        <dbReference type="EMBL" id="ACL03393.1"/>
    </source>
</evidence>
<dbReference type="InterPro" id="IPR001509">
    <property type="entry name" value="Epimerase_deHydtase"/>
</dbReference>
<feature type="domain" description="NAD-dependent epimerase/dehydratase" evidence="2">
    <location>
        <begin position="3"/>
        <end position="140"/>
    </location>
</feature>
<dbReference type="HOGENOM" id="CLU_007383_1_7_7"/>
<sequence length="376" mass="42419">MKILVTGGAGFIGSHTVDALVENGHEVRVLDNLQKPVHQTGMPSWLNPEAEFMLGDVRSKDDWKKALQGREAVYHLAAYQDYLPDFSTFFHVNSVGTALMYETAVETGLDLAKIVVASSQFVAGEGQYLCDSCARKTSPVLRPESQLVEGKWEHACPICGEEMYWQWTPETHVSPPNAYAMAKHSQEIQALTFGQRYGIPSTAMRYSIVQGPRQSFYNAYSGACRIFSLHYYFDKAPTCYEDGEQCRDFVNIHDVVRANVMALDNPEMDYKVFNVGGGKAYTVSEFAAIVQREFEDRKNKYLADALIPGKYRFGDTRNACSDISALKALGWEPQNTPEQSVREYVDWLYEQDNVEDILDFANKTMKDLNVVRDVKA</sequence>
<dbReference type="Proteomes" id="UP000000739">
    <property type="component" value="Chromosome"/>
</dbReference>